<dbReference type="RefSeq" id="WP_318796937.1">
    <property type="nucleotide sequence ID" value="NZ_JARUJP010000004.1"/>
</dbReference>
<keyword evidence="1" id="KW-0175">Coiled coil</keyword>
<comment type="caution">
    <text evidence="2">The sequence shown here is derived from an EMBL/GenBank/DDBJ whole genome shotgun (WGS) entry which is preliminary data.</text>
</comment>
<dbReference type="Proteomes" id="UP001281656">
    <property type="component" value="Unassembled WGS sequence"/>
</dbReference>
<dbReference type="EMBL" id="JARUJP010000004">
    <property type="protein sequence ID" value="MDW8800423.1"/>
    <property type="molecule type" value="Genomic_DNA"/>
</dbReference>
<keyword evidence="3" id="KW-1185">Reference proteome</keyword>
<evidence type="ECO:0000313" key="3">
    <source>
        <dbReference type="Proteomes" id="UP001281656"/>
    </source>
</evidence>
<sequence length="70" mass="8206">MGNFEKMTSRELEKKLLELKEYLEDVEEERMHVLGQTGIHVPGAAVRKYEAEIEEIKNNIRQVEHLLGKK</sequence>
<accession>A0ABU4JR45</accession>
<proteinExistence type="predicted"/>
<gene>
    <name evidence="2" type="ORF">P8V03_04560</name>
</gene>
<feature type="coiled-coil region" evidence="1">
    <location>
        <begin position="9"/>
        <end position="66"/>
    </location>
</feature>
<organism evidence="2 3">
    <name type="scientific">Clostridium tanneri</name>
    <dbReference type="NCBI Taxonomy" id="3037988"/>
    <lineage>
        <taxon>Bacteria</taxon>
        <taxon>Bacillati</taxon>
        <taxon>Bacillota</taxon>
        <taxon>Clostridia</taxon>
        <taxon>Eubacteriales</taxon>
        <taxon>Clostridiaceae</taxon>
        <taxon>Clostridium</taxon>
    </lineage>
</organism>
<evidence type="ECO:0000313" key="2">
    <source>
        <dbReference type="EMBL" id="MDW8800423.1"/>
    </source>
</evidence>
<protein>
    <submittedName>
        <fullName evidence="2">Uncharacterized protein</fullName>
    </submittedName>
</protein>
<reference evidence="2 3" key="1">
    <citation type="submission" date="2023-04" db="EMBL/GenBank/DDBJ databases">
        <title>Clostridium tannerae sp. nov., isolated from the fecal material of an alpaca.</title>
        <authorList>
            <person name="Miller S."/>
            <person name="Hendry M."/>
            <person name="King J."/>
            <person name="Sankaranarayanan K."/>
            <person name="Lawson P.A."/>
        </authorList>
    </citation>
    <scope>NUCLEOTIDE SEQUENCE [LARGE SCALE GENOMIC DNA]</scope>
    <source>
        <strain evidence="2 3">A1-XYC3</strain>
    </source>
</reference>
<evidence type="ECO:0000256" key="1">
    <source>
        <dbReference type="SAM" id="Coils"/>
    </source>
</evidence>
<name>A0ABU4JR45_9CLOT</name>